<proteinExistence type="predicted"/>
<evidence type="ECO:0000256" key="1">
    <source>
        <dbReference type="SAM" id="Phobius"/>
    </source>
</evidence>
<reference evidence="2" key="1">
    <citation type="submission" date="2020-07" db="EMBL/GenBank/DDBJ databases">
        <title>Genomic analysis of a strain of Sedimentibacter Hydroxybenzoicus DSM7310.</title>
        <authorList>
            <person name="Ma S."/>
        </authorList>
    </citation>
    <scope>NUCLEOTIDE SEQUENCE</scope>
    <source>
        <strain evidence="2">DSM 7310</strain>
    </source>
</reference>
<evidence type="ECO:0000313" key="2">
    <source>
        <dbReference type="EMBL" id="NYB75152.1"/>
    </source>
</evidence>
<evidence type="ECO:0000313" key="3">
    <source>
        <dbReference type="Proteomes" id="UP000611629"/>
    </source>
</evidence>
<keyword evidence="1" id="KW-0472">Membrane</keyword>
<protein>
    <submittedName>
        <fullName evidence="2">Uncharacterized protein</fullName>
    </submittedName>
</protein>
<dbReference type="AlphaFoldDB" id="A0A974BLZ9"/>
<keyword evidence="1" id="KW-0812">Transmembrane</keyword>
<organism evidence="2 3">
    <name type="scientific">Sedimentibacter hydroxybenzoicus DSM 7310</name>
    <dbReference type="NCBI Taxonomy" id="1123245"/>
    <lineage>
        <taxon>Bacteria</taxon>
        <taxon>Bacillati</taxon>
        <taxon>Bacillota</taxon>
        <taxon>Tissierellia</taxon>
        <taxon>Sedimentibacter</taxon>
    </lineage>
</organism>
<keyword evidence="3" id="KW-1185">Reference proteome</keyword>
<dbReference type="RefSeq" id="WP_179238854.1">
    <property type="nucleotide sequence ID" value="NZ_JACBNQ010000017.1"/>
</dbReference>
<keyword evidence="1" id="KW-1133">Transmembrane helix</keyword>
<gene>
    <name evidence="2" type="ORF">HZF24_13470</name>
</gene>
<accession>A0A974BLZ9</accession>
<dbReference type="EMBL" id="JACBNQ010000017">
    <property type="protein sequence ID" value="NYB75152.1"/>
    <property type="molecule type" value="Genomic_DNA"/>
</dbReference>
<name>A0A974BLZ9_SEDHY</name>
<sequence length="146" mass="15815">MSSTETRRLGSTYLSISKTGVLQMITNLSNSGLNSWTILLLSTAIGAPGLFVAGPLFFTAGTALGLLTAAPTRKQIVANKLQSIANTLNNNEYVIIEFEEEFVFATINDLTNGNISKRELRDIRSWSSTGTTFISNNNLAAYLGYL</sequence>
<comment type="caution">
    <text evidence="2">The sequence shown here is derived from an EMBL/GenBank/DDBJ whole genome shotgun (WGS) entry which is preliminary data.</text>
</comment>
<dbReference type="Proteomes" id="UP000611629">
    <property type="component" value="Unassembled WGS sequence"/>
</dbReference>
<feature type="transmembrane region" description="Helical" evidence="1">
    <location>
        <begin position="38"/>
        <end position="67"/>
    </location>
</feature>